<evidence type="ECO:0000259" key="1">
    <source>
        <dbReference type="Pfam" id="PF07883"/>
    </source>
</evidence>
<keyword evidence="3" id="KW-1185">Reference proteome</keyword>
<dbReference type="InterPro" id="IPR014710">
    <property type="entry name" value="RmlC-like_jellyroll"/>
</dbReference>
<dbReference type="InterPro" id="IPR011051">
    <property type="entry name" value="RmlC_Cupin_sf"/>
</dbReference>
<dbReference type="Pfam" id="PF07883">
    <property type="entry name" value="Cupin_2"/>
    <property type="match status" value="1"/>
</dbReference>
<organism evidence="2 3">
    <name type="scientific">Rhodotorula paludigena</name>
    <dbReference type="NCBI Taxonomy" id="86838"/>
    <lineage>
        <taxon>Eukaryota</taxon>
        <taxon>Fungi</taxon>
        <taxon>Dikarya</taxon>
        <taxon>Basidiomycota</taxon>
        <taxon>Pucciniomycotina</taxon>
        <taxon>Microbotryomycetes</taxon>
        <taxon>Sporidiobolales</taxon>
        <taxon>Sporidiobolaceae</taxon>
        <taxon>Rhodotorula</taxon>
    </lineage>
</organism>
<dbReference type="Gene3D" id="2.60.120.10">
    <property type="entry name" value="Jelly Rolls"/>
    <property type="match status" value="1"/>
</dbReference>
<dbReference type="AlphaFoldDB" id="A0AAV5GKB8"/>
<dbReference type="EMBL" id="BQKY01000012">
    <property type="protein sequence ID" value="GJN92796.1"/>
    <property type="molecule type" value="Genomic_DNA"/>
</dbReference>
<feature type="domain" description="Cupin type-2" evidence="1">
    <location>
        <begin position="65"/>
        <end position="118"/>
    </location>
</feature>
<gene>
    <name evidence="2" type="ORF">Rhopal_005834-T1</name>
</gene>
<sequence length="213" mass="23100">MLASILPSGPPRIRPARTADGSLSYFDGGLTVQHEYDAQTGAYACRQRFSASSEHTNQGRKSAATPPMHVHLYEKETLEVIDGTMVYVMDGHEATAHKGDKVVIEPGVKHTFWRSEKDSEDLVMSASPSCGGHGPGFCESFARNFYGYLSSCVAAKSSPCPFQLFQFLDSAGVTLALPLGLGRLCNVVLGRWVGGYVFGFSTSYPEFETDKGE</sequence>
<dbReference type="InterPro" id="IPR013096">
    <property type="entry name" value="Cupin_2"/>
</dbReference>
<dbReference type="SUPFAM" id="SSF51182">
    <property type="entry name" value="RmlC-like cupins"/>
    <property type="match status" value="1"/>
</dbReference>
<name>A0AAV5GKB8_9BASI</name>
<evidence type="ECO:0000313" key="3">
    <source>
        <dbReference type="Proteomes" id="UP001342314"/>
    </source>
</evidence>
<accession>A0AAV5GKB8</accession>
<comment type="caution">
    <text evidence="2">The sequence shown here is derived from an EMBL/GenBank/DDBJ whole genome shotgun (WGS) entry which is preliminary data.</text>
</comment>
<evidence type="ECO:0000313" key="2">
    <source>
        <dbReference type="EMBL" id="GJN92796.1"/>
    </source>
</evidence>
<protein>
    <recommendedName>
        <fullName evidence="1">Cupin type-2 domain-containing protein</fullName>
    </recommendedName>
</protein>
<reference evidence="2 3" key="1">
    <citation type="submission" date="2021-12" db="EMBL/GenBank/DDBJ databases">
        <title>High titer production of polyol ester of fatty acids by Rhodotorula paludigena BS15 towards product separation-free biomass refinery.</title>
        <authorList>
            <person name="Mano J."/>
            <person name="Ono H."/>
            <person name="Tanaka T."/>
            <person name="Naito K."/>
            <person name="Sushida H."/>
            <person name="Ike M."/>
            <person name="Tokuyasu K."/>
            <person name="Kitaoka M."/>
        </authorList>
    </citation>
    <scope>NUCLEOTIDE SEQUENCE [LARGE SCALE GENOMIC DNA]</scope>
    <source>
        <strain evidence="2 3">BS15</strain>
    </source>
</reference>
<proteinExistence type="predicted"/>
<dbReference type="Proteomes" id="UP001342314">
    <property type="component" value="Unassembled WGS sequence"/>
</dbReference>